<keyword evidence="1" id="KW-0732">Signal</keyword>
<feature type="chain" id="PRO_5004845967" description="EfeO-type cupredoxin-like domain-containing protein" evidence="1">
    <location>
        <begin position="20"/>
        <end position="139"/>
    </location>
</feature>
<evidence type="ECO:0000256" key="1">
    <source>
        <dbReference type="SAM" id="SignalP"/>
    </source>
</evidence>
<dbReference type="InterPro" id="IPR008972">
    <property type="entry name" value="Cupredoxin"/>
</dbReference>
<evidence type="ECO:0000259" key="2">
    <source>
        <dbReference type="Pfam" id="PF13473"/>
    </source>
</evidence>
<comment type="caution">
    <text evidence="3">The sequence shown here is derived from an EMBL/GenBank/DDBJ whole genome shotgun (WGS) entry which is preliminary data.</text>
</comment>
<keyword evidence="4" id="KW-1185">Reference proteome</keyword>
<sequence length="139" mass="15265">MKKACWAVCMLLAIGLLMACGNEASKDEDASPAPAEQQGQAARLVEVTLSFVEPRFRPDPVEIKAGEPVQFKVSSNDTRHRFVIEPFGIDVEVPQKSLNESVTTKVITPAEAGTFRMFCSTHARMPMEGRLVVSEAEKQ</sequence>
<dbReference type="Pfam" id="PF13473">
    <property type="entry name" value="Cupredoxin_1"/>
    <property type="match status" value="1"/>
</dbReference>
<reference evidence="3 4" key="1">
    <citation type="journal article" date="2014" name="Nature">
        <title>An environmental bacterial taxon with a large and distinct metabolic repertoire.</title>
        <authorList>
            <person name="Wilson M.C."/>
            <person name="Mori T."/>
            <person name="Ruckert C."/>
            <person name="Uria A.R."/>
            <person name="Helf M.J."/>
            <person name="Takada K."/>
            <person name="Gernert C."/>
            <person name="Steffens U.A."/>
            <person name="Heycke N."/>
            <person name="Schmitt S."/>
            <person name="Rinke C."/>
            <person name="Helfrich E.J."/>
            <person name="Brachmann A.O."/>
            <person name="Gurgui C."/>
            <person name="Wakimoto T."/>
            <person name="Kracht M."/>
            <person name="Crusemann M."/>
            <person name="Hentschel U."/>
            <person name="Abe I."/>
            <person name="Matsunaga S."/>
            <person name="Kalinowski J."/>
            <person name="Takeyama H."/>
            <person name="Piel J."/>
        </authorList>
    </citation>
    <scope>NUCLEOTIDE SEQUENCE [LARGE SCALE GENOMIC DNA]</scope>
    <source>
        <strain evidence="4">TSY2</strain>
    </source>
</reference>
<dbReference type="Gene3D" id="2.60.40.420">
    <property type="entry name" value="Cupredoxins - blue copper proteins"/>
    <property type="match status" value="1"/>
</dbReference>
<proteinExistence type="predicted"/>
<dbReference type="Proteomes" id="UP000019140">
    <property type="component" value="Unassembled WGS sequence"/>
</dbReference>
<feature type="signal peptide" evidence="1">
    <location>
        <begin position="1"/>
        <end position="19"/>
    </location>
</feature>
<dbReference type="InterPro" id="IPR028096">
    <property type="entry name" value="EfeO_Cupredoxin"/>
</dbReference>
<dbReference type="PROSITE" id="PS51257">
    <property type="entry name" value="PROKAR_LIPOPROTEIN"/>
    <property type="match status" value="1"/>
</dbReference>
<feature type="domain" description="EfeO-type cupredoxin-like" evidence="2">
    <location>
        <begin position="38"/>
        <end position="133"/>
    </location>
</feature>
<name>W4LQL2_9BACT</name>
<evidence type="ECO:0000313" key="3">
    <source>
        <dbReference type="EMBL" id="ETX00021.1"/>
    </source>
</evidence>
<accession>W4LQL2</accession>
<organism evidence="3 4">
    <name type="scientific">Candidatus Entotheonella gemina</name>
    <dbReference type="NCBI Taxonomy" id="1429439"/>
    <lineage>
        <taxon>Bacteria</taxon>
        <taxon>Pseudomonadati</taxon>
        <taxon>Nitrospinota/Tectimicrobiota group</taxon>
        <taxon>Candidatus Tectimicrobiota</taxon>
        <taxon>Candidatus Entotheonellia</taxon>
        <taxon>Candidatus Entotheonellales</taxon>
        <taxon>Candidatus Entotheonellaceae</taxon>
        <taxon>Candidatus Entotheonella</taxon>
    </lineage>
</organism>
<dbReference type="SUPFAM" id="SSF49503">
    <property type="entry name" value="Cupredoxins"/>
    <property type="match status" value="1"/>
</dbReference>
<dbReference type="EMBL" id="AZHX01001771">
    <property type="protein sequence ID" value="ETX00021.1"/>
    <property type="molecule type" value="Genomic_DNA"/>
</dbReference>
<dbReference type="AlphaFoldDB" id="W4LQL2"/>
<gene>
    <name evidence="3" type="ORF">ETSY2_39845</name>
</gene>
<dbReference type="HOGENOM" id="CLU_1841469_0_0_7"/>
<evidence type="ECO:0000313" key="4">
    <source>
        <dbReference type="Proteomes" id="UP000019140"/>
    </source>
</evidence>
<protein>
    <recommendedName>
        <fullName evidence="2">EfeO-type cupredoxin-like domain-containing protein</fullName>
    </recommendedName>
</protein>